<dbReference type="PANTHER" id="PTHR46497:SF1">
    <property type="entry name" value="THIOREDOXIN DOMAIN-CONTAINING PROTEIN 11"/>
    <property type="match status" value="1"/>
</dbReference>
<reference evidence="3" key="1">
    <citation type="journal article" date="2019" name="PeerJ">
        <title>Genes of the pig, Sus scrofa, reconstructed with EvidentialGene.</title>
        <authorList>
            <person name="Gilbert D.G."/>
        </authorList>
    </citation>
    <scope>NUCLEOTIDE SEQUENCE</scope>
</reference>
<dbReference type="AlphaFoldDB" id="A0A480ZDY4"/>
<dbReference type="SUPFAM" id="SSF52833">
    <property type="entry name" value="Thioredoxin-like"/>
    <property type="match status" value="1"/>
</dbReference>
<dbReference type="Pfam" id="PF26234">
    <property type="entry name" value="TXNDC11_2nd"/>
    <property type="match status" value="1"/>
</dbReference>
<dbReference type="Pfam" id="PF00085">
    <property type="entry name" value="Thioredoxin"/>
    <property type="match status" value="1"/>
</dbReference>
<accession>A0A480ZDY4</accession>
<evidence type="ECO:0000256" key="1">
    <source>
        <dbReference type="SAM" id="MobiDB-lite"/>
    </source>
</evidence>
<evidence type="ECO:0000259" key="2">
    <source>
        <dbReference type="PROSITE" id="PS51352"/>
    </source>
</evidence>
<feature type="compositionally biased region" description="Low complexity" evidence="1">
    <location>
        <begin position="30"/>
        <end position="41"/>
    </location>
</feature>
<dbReference type="InterPro" id="IPR013766">
    <property type="entry name" value="Thioredoxin_domain"/>
</dbReference>
<dbReference type="PANTHER" id="PTHR46497">
    <property type="entry name" value="THIOREDOXIN DOMAIN-CONTAINING PROTEIN 11"/>
    <property type="match status" value="1"/>
</dbReference>
<feature type="region of interest" description="Disordered" evidence="1">
    <location>
        <begin position="1"/>
        <end position="44"/>
    </location>
</feature>
<name>A0A480ZDY4_PIG</name>
<dbReference type="InterPro" id="IPR058777">
    <property type="entry name" value="TXNDC11_thioredoxin"/>
</dbReference>
<dbReference type="CDD" id="cd02981">
    <property type="entry name" value="PDI_b_family"/>
    <property type="match status" value="1"/>
</dbReference>
<organism evidence="3">
    <name type="scientific">Sus scrofa</name>
    <name type="common">Pig</name>
    <dbReference type="NCBI Taxonomy" id="9823"/>
    <lineage>
        <taxon>Eukaryota</taxon>
        <taxon>Metazoa</taxon>
        <taxon>Chordata</taxon>
        <taxon>Craniata</taxon>
        <taxon>Vertebrata</taxon>
        <taxon>Euteleostomi</taxon>
        <taxon>Mammalia</taxon>
        <taxon>Eutheria</taxon>
        <taxon>Laurasiatheria</taxon>
        <taxon>Artiodactyla</taxon>
        <taxon>Suina</taxon>
        <taxon>Suidae</taxon>
        <taxon>Sus</taxon>
    </lineage>
</organism>
<evidence type="ECO:0000313" key="3">
    <source>
        <dbReference type="EMBL" id="HDC31078.1"/>
    </source>
</evidence>
<protein>
    <submittedName>
        <fullName evidence="3">Thioredoxin domain-containing protein 11 isoform 2</fullName>
    </submittedName>
</protein>
<proteinExistence type="predicted"/>
<sequence>MSECGGRGSGSSSSDDAADEGGGGGGPAGSGFLSPAPASSSEGRLRRGLHGASLMARRRPELLCGAVALGCALLLALKFTCSRAKDVIIPAKPPVSFFSSRSPVLDLFQGQLDYAEHVRRDSEVVLLFFYAPWCGQSIAARAEIEQAARQLSDQVLFVAINCWWNQGKCRKQKHFFYFPVIYLYHRSFGPIEYKGPMSAVYIEKFVRRVMKPLLYIPSQSELLDFLSNYEPGVLGYFEFNGSPQPPGYLTFFTSALHSLKKDYLGTVRFGVITNKHLAKLVSLAHSGSVYLHRHFNTSLVFPREVINYTAENVYKWALENRETLLRWLRPHGGKSLLLQNELKKGPALFLFIPFNPLAKSHPLIDEITEVALEYNNCHGDQVVERLLQHLRRVDAPVFKSLAPEPPARLLDPPLGSASPCCNTVVLPQWHSISRTHNVCELCVNQTAGGVRPSSVSVPQCSFFDMAAALDSFYLKEQTFYHVASDSIECSNFLSFYSPFSYYSACCRTISRGGTGLIDSEQDAFESPTTAFSSLEKKCEVNPPSSVPHIEENRYLFPELDVTSTSFTGLSCRTNKTLNMYLLDSNLFWLYAERLGAPSTAQVKEFATIVDVKEESHYILDPKLALMKFTLGTVGSTGFCLT</sequence>
<dbReference type="PROSITE" id="PS51352">
    <property type="entry name" value="THIOREDOXIN_2"/>
    <property type="match status" value="1"/>
</dbReference>
<dbReference type="Gene3D" id="3.40.30.10">
    <property type="entry name" value="Glutaredoxin"/>
    <property type="match status" value="1"/>
</dbReference>
<dbReference type="InterPro" id="IPR036249">
    <property type="entry name" value="Thioredoxin-like_sf"/>
</dbReference>
<dbReference type="InterPro" id="IPR052792">
    <property type="entry name" value="Thioredoxin_dom-contain_11"/>
</dbReference>
<dbReference type="EMBL" id="DQIR01243066">
    <property type="protein sequence ID" value="HDB98543.1"/>
    <property type="molecule type" value="Transcribed_RNA"/>
</dbReference>
<dbReference type="EMBL" id="DQIR01275600">
    <property type="protein sequence ID" value="HDC31078.1"/>
    <property type="molecule type" value="Transcribed_RNA"/>
</dbReference>
<dbReference type="CDD" id="cd03006">
    <property type="entry name" value="PDI_a_EFP1_N"/>
    <property type="match status" value="1"/>
</dbReference>
<feature type="compositionally biased region" description="Gly residues" evidence="1">
    <location>
        <begin position="20"/>
        <end position="29"/>
    </location>
</feature>
<feature type="domain" description="Thioredoxin" evidence="2">
    <location>
        <begin position="89"/>
        <end position="211"/>
    </location>
</feature>